<comment type="caution">
    <text evidence="2">The sequence shown here is derived from an EMBL/GenBank/DDBJ whole genome shotgun (WGS) entry which is preliminary data.</text>
</comment>
<dbReference type="EMBL" id="MU863659">
    <property type="protein sequence ID" value="KAK4098359.1"/>
    <property type="molecule type" value="Genomic_DNA"/>
</dbReference>
<sequence length="277" mass="32712">MREEYPSQIWTRRDIENEMNKVKAEALGGYTPTQALLKHFTDTGIKHRVRQLQGRVVALIWTYPFCEEMWQRFPDVISIDNTYRTNEFEAAWEELIRRFAEEQEPAVSYILTTYFPWRKHFCRWLGDLRFKISRKALGLVTQQHQLCHHRVEALSRLTEAKRRAQPPDEEAYTGSFRRQFGLTCSHEIEKRLRANKEFTVRDTHEHWRLGKDLASGDLYLPILEPLAVVVRRGRPVTEPEQIPIAAIPRGDNYRRQAAASRQRDPSRWELVDLADTP</sequence>
<accession>A0AAN6PXC0</accession>
<protein>
    <submittedName>
        <fullName evidence="2">Uncharacterized protein</fullName>
    </submittedName>
</protein>
<organism evidence="2 3">
    <name type="scientific">Parathielavia hyrcaniae</name>
    <dbReference type="NCBI Taxonomy" id="113614"/>
    <lineage>
        <taxon>Eukaryota</taxon>
        <taxon>Fungi</taxon>
        <taxon>Dikarya</taxon>
        <taxon>Ascomycota</taxon>
        <taxon>Pezizomycotina</taxon>
        <taxon>Sordariomycetes</taxon>
        <taxon>Sordariomycetidae</taxon>
        <taxon>Sordariales</taxon>
        <taxon>Chaetomiaceae</taxon>
        <taxon>Parathielavia</taxon>
    </lineage>
</organism>
<evidence type="ECO:0000313" key="3">
    <source>
        <dbReference type="Proteomes" id="UP001305647"/>
    </source>
</evidence>
<reference evidence="2" key="2">
    <citation type="submission" date="2023-05" db="EMBL/GenBank/DDBJ databases">
        <authorList>
            <consortium name="Lawrence Berkeley National Laboratory"/>
            <person name="Steindorff A."/>
            <person name="Hensen N."/>
            <person name="Bonometti L."/>
            <person name="Westerberg I."/>
            <person name="Brannstrom I.O."/>
            <person name="Guillou S."/>
            <person name="Cros-Aarteil S."/>
            <person name="Calhoun S."/>
            <person name="Haridas S."/>
            <person name="Kuo A."/>
            <person name="Mondo S."/>
            <person name="Pangilinan J."/>
            <person name="Riley R."/>
            <person name="Labutti K."/>
            <person name="Andreopoulos B."/>
            <person name="Lipzen A."/>
            <person name="Chen C."/>
            <person name="Yanf M."/>
            <person name="Daum C."/>
            <person name="Ng V."/>
            <person name="Clum A."/>
            <person name="Ohm R."/>
            <person name="Martin F."/>
            <person name="Silar P."/>
            <person name="Natvig D."/>
            <person name="Lalanne C."/>
            <person name="Gautier V."/>
            <person name="Ament-Velasquez S.L."/>
            <person name="Kruys A."/>
            <person name="Hutchinson M.I."/>
            <person name="Powell A.J."/>
            <person name="Barry K."/>
            <person name="Miller A.N."/>
            <person name="Grigoriev I.V."/>
            <person name="Debuchy R."/>
            <person name="Gladieux P."/>
            <person name="Thoren M.H."/>
            <person name="Johannesson H."/>
        </authorList>
    </citation>
    <scope>NUCLEOTIDE SEQUENCE</scope>
    <source>
        <strain evidence="2">CBS 757.83</strain>
    </source>
</reference>
<feature type="compositionally biased region" description="Basic and acidic residues" evidence="1">
    <location>
        <begin position="261"/>
        <end position="270"/>
    </location>
</feature>
<dbReference type="AlphaFoldDB" id="A0AAN6PXC0"/>
<evidence type="ECO:0000313" key="2">
    <source>
        <dbReference type="EMBL" id="KAK4098359.1"/>
    </source>
</evidence>
<gene>
    <name evidence="2" type="ORF">N658DRAFT_544084</name>
</gene>
<evidence type="ECO:0000256" key="1">
    <source>
        <dbReference type="SAM" id="MobiDB-lite"/>
    </source>
</evidence>
<feature type="region of interest" description="Disordered" evidence="1">
    <location>
        <begin position="250"/>
        <end position="277"/>
    </location>
</feature>
<keyword evidence="3" id="KW-1185">Reference proteome</keyword>
<reference evidence="2" key="1">
    <citation type="journal article" date="2023" name="Mol. Phylogenet. Evol.">
        <title>Genome-scale phylogeny and comparative genomics of the fungal order Sordariales.</title>
        <authorList>
            <person name="Hensen N."/>
            <person name="Bonometti L."/>
            <person name="Westerberg I."/>
            <person name="Brannstrom I.O."/>
            <person name="Guillou S."/>
            <person name="Cros-Aarteil S."/>
            <person name="Calhoun S."/>
            <person name="Haridas S."/>
            <person name="Kuo A."/>
            <person name="Mondo S."/>
            <person name="Pangilinan J."/>
            <person name="Riley R."/>
            <person name="LaButti K."/>
            <person name="Andreopoulos B."/>
            <person name="Lipzen A."/>
            <person name="Chen C."/>
            <person name="Yan M."/>
            <person name="Daum C."/>
            <person name="Ng V."/>
            <person name="Clum A."/>
            <person name="Steindorff A."/>
            <person name="Ohm R.A."/>
            <person name="Martin F."/>
            <person name="Silar P."/>
            <person name="Natvig D.O."/>
            <person name="Lalanne C."/>
            <person name="Gautier V."/>
            <person name="Ament-Velasquez S.L."/>
            <person name="Kruys A."/>
            <person name="Hutchinson M.I."/>
            <person name="Powell A.J."/>
            <person name="Barry K."/>
            <person name="Miller A.N."/>
            <person name="Grigoriev I.V."/>
            <person name="Debuchy R."/>
            <person name="Gladieux P."/>
            <person name="Hiltunen Thoren M."/>
            <person name="Johannesson H."/>
        </authorList>
    </citation>
    <scope>NUCLEOTIDE SEQUENCE</scope>
    <source>
        <strain evidence="2">CBS 757.83</strain>
    </source>
</reference>
<proteinExistence type="predicted"/>
<name>A0AAN6PXC0_9PEZI</name>
<dbReference type="Proteomes" id="UP001305647">
    <property type="component" value="Unassembled WGS sequence"/>
</dbReference>